<evidence type="ECO:0000259" key="3">
    <source>
        <dbReference type="PROSITE" id="PS50405"/>
    </source>
</evidence>
<evidence type="ECO:0000313" key="5">
    <source>
        <dbReference type="Proteomes" id="UP000766486"/>
    </source>
</evidence>
<dbReference type="Gene3D" id="1.20.1050.10">
    <property type="match status" value="1"/>
</dbReference>
<dbReference type="InterPro" id="IPR040079">
    <property type="entry name" value="Glutathione_S-Trfase"/>
</dbReference>
<dbReference type="CDD" id="cd03188">
    <property type="entry name" value="GST_C_Beta"/>
    <property type="match status" value="1"/>
</dbReference>
<keyword evidence="5" id="KW-1185">Reference proteome</keyword>
<dbReference type="InterPro" id="IPR036282">
    <property type="entry name" value="Glutathione-S-Trfase_C_sf"/>
</dbReference>
<dbReference type="EMBL" id="CABFNS010000863">
    <property type="protein sequence ID" value="VUC33480.1"/>
    <property type="molecule type" value="Genomic_DNA"/>
</dbReference>
<reference evidence="4 5" key="1">
    <citation type="submission" date="2019-06" db="EMBL/GenBank/DDBJ databases">
        <authorList>
            <person name="Broberg M."/>
        </authorList>
    </citation>
    <scope>NUCLEOTIDE SEQUENCE [LARGE SCALE GENOMIC DNA]</scope>
</reference>
<accession>A0ABY6UR36</accession>
<evidence type="ECO:0000256" key="1">
    <source>
        <dbReference type="ARBA" id="ARBA00007409"/>
    </source>
</evidence>
<dbReference type="PROSITE" id="PS50405">
    <property type="entry name" value="GST_CTER"/>
    <property type="match status" value="1"/>
</dbReference>
<dbReference type="CDD" id="cd03057">
    <property type="entry name" value="GST_N_Beta"/>
    <property type="match status" value="1"/>
</dbReference>
<evidence type="ECO:0000259" key="2">
    <source>
        <dbReference type="PROSITE" id="PS50404"/>
    </source>
</evidence>
<dbReference type="SFLD" id="SFLDS00019">
    <property type="entry name" value="Glutathione_Transferase_(cytos"/>
    <property type="match status" value="1"/>
</dbReference>
<comment type="similarity">
    <text evidence="1">Belongs to the GST superfamily.</text>
</comment>
<comment type="caution">
    <text evidence="4">The sequence shown here is derived from an EMBL/GenBank/DDBJ whole genome shotgun (WGS) entry which is preliminary data.</text>
</comment>
<dbReference type="PANTHER" id="PTHR44051">
    <property type="entry name" value="GLUTATHIONE S-TRANSFERASE-RELATED"/>
    <property type="match status" value="1"/>
</dbReference>
<protein>
    <recommendedName>
        <fullName evidence="6">Glutathione S-transferase</fullName>
    </recommendedName>
</protein>
<organism evidence="4 5">
    <name type="scientific">Bionectria ochroleuca</name>
    <name type="common">Gliocladium roseum</name>
    <dbReference type="NCBI Taxonomy" id="29856"/>
    <lineage>
        <taxon>Eukaryota</taxon>
        <taxon>Fungi</taxon>
        <taxon>Dikarya</taxon>
        <taxon>Ascomycota</taxon>
        <taxon>Pezizomycotina</taxon>
        <taxon>Sordariomycetes</taxon>
        <taxon>Hypocreomycetidae</taxon>
        <taxon>Hypocreales</taxon>
        <taxon>Bionectriaceae</taxon>
        <taxon>Clonostachys</taxon>
    </lineage>
</organism>
<dbReference type="PROSITE" id="PS50404">
    <property type="entry name" value="GST_NTER"/>
    <property type="match status" value="1"/>
</dbReference>
<dbReference type="SUPFAM" id="SSF52833">
    <property type="entry name" value="Thioredoxin-like"/>
    <property type="match status" value="1"/>
</dbReference>
<dbReference type="InterPro" id="IPR004045">
    <property type="entry name" value="Glutathione_S-Trfase_N"/>
</dbReference>
<sequence length="219" mass="24450">MSHITFYFAPSACSLASHLLLEELGVPYRAVPMAYKPGTGLESADGTINHSEYRKIHPSGYVPALCVDGDVITESPAVLSYLATLAPEKNLAGRTELEKAHTIEWLSYLAGTLHASSYNLMFWPGRFTDAEDQQSKTQEKGRVAVISCYSRIEKALEQREFPVGDAESLVDYYLVPFYHWAAKVNIDVTPYPNYLALVRRMEGKDSAKRVLREESVTPV</sequence>
<dbReference type="SUPFAM" id="SSF47616">
    <property type="entry name" value="GST C-terminal domain-like"/>
    <property type="match status" value="1"/>
</dbReference>
<feature type="domain" description="GST C-terminal" evidence="3">
    <location>
        <begin position="95"/>
        <end position="219"/>
    </location>
</feature>
<name>A0ABY6UR36_BIOOC</name>
<dbReference type="SFLD" id="SFLDG01150">
    <property type="entry name" value="Main.1:_Beta-like"/>
    <property type="match status" value="1"/>
</dbReference>
<dbReference type="Proteomes" id="UP000766486">
    <property type="component" value="Unassembled WGS sequence"/>
</dbReference>
<dbReference type="SFLD" id="SFLDG00358">
    <property type="entry name" value="Main_(cytGST)"/>
    <property type="match status" value="1"/>
</dbReference>
<dbReference type="Pfam" id="PF13409">
    <property type="entry name" value="GST_N_2"/>
    <property type="match status" value="1"/>
</dbReference>
<feature type="domain" description="GST N-terminal" evidence="2">
    <location>
        <begin position="1"/>
        <end position="90"/>
    </location>
</feature>
<dbReference type="InterPro" id="IPR004046">
    <property type="entry name" value="GST_C"/>
</dbReference>
<evidence type="ECO:0008006" key="6">
    <source>
        <dbReference type="Google" id="ProtNLM"/>
    </source>
</evidence>
<evidence type="ECO:0000313" key="4">
    <source>
        <dbReference type="EMBL" id="VUC33480.1"/>
    </source>
</evidence>
<dbReference type="InterPro" id="IPR036249">
    <property type="entry name" value="Thioredoxin-like_sf"/>
</dbReference>
<proteinExistence type="inferred from homology"/>
<dbReference type="PANTHER" id="PTHR44051:SF8">
    <property type="entry name" value="GLUTATHIONE S-TRANSFERASE GSTA"/>
    <property type="match status" value="1"/>
</dbReference>
<dbReference type="InterPro" id="IPR010987">
    <property type="entry name" value="Glutathione-S-Trfase_C-like"/>
</dbReference>
<dbReference type="Gene3D" id="3.40.30.10">
    <property type="entry name" value="Glutaredoxin"/>
    <property type="match status" value="1"/>
</dbReference>
<gene>
    <name evidence="4" type="ORF">CLO192961_LOCUS352182</name>
</gene>
<dbReference type="Pfam" id="PF00043">
    <property type="entry name" value="GST_C"/>
    <property type="match status" value="1"/>
</dbReference>